<dbReference type="GO" id="GO:0005737">
    <property type="term" value="C:cytoplasm"/>
    <property type="evidence" value="ECO:0007669"/>
    <property type="project" value="UniProtKB-SubCell"/>
</dbReference>
<evidence type="ECO:0000256" key="5">
    <source>
        <dbReference type="ARBA" id="ARBA00013081"/>
    </source>
</evidence>
<evidence type="ECO:0000256" key="4">
    <source>
        <dbReference type="ARBA" id="ARBA00013064"/>
    </source>
</evidence>
<dbReference type="GO" id="GO:0004722">
    <property type="term" value="F:protein serine/threonine phosphatase activity"/>
    <property type="evidence" value="ECO:0007669"/>
    <property type="project" value="UniProtKB-EC"/>
</dbReference>
<sequence length="596" mass="66778">MSLRDPPYEPPSVSELTEFLLADRRPTGHVNQVWPNLYIGNEVAARDKGTLHSLGITHIVNAAHGPPSPGPGPCFYVNTGPRFYRDLTVDYYGVEADDAIEFILSPFFYPTARYIRAALAMGGRVFVHCLMGVSRSATLVLAFLMITEGLRLKEAVAAVRPHRDICPNPGFLQQLRSLDMSLERERRRRRQAQTLGQLTRQEETPSLTELRQILWTNRKPVAPFSQVWPNLYIGDESVARDKPTLSSLGVTHILNAAAGRHRINTGQQFYSDLQVEYYGVEAADHPEFDLQPFFSSAAQFIDGALRENGKVFVHCAMGVSRSGALVLAYLMICHGLPLVESIIAVRLNRDIGPNSGFLEQLRHLDLSLSPQSRRITKQDDMSSCAVKSRSRNPYAAVQVDPDSDYITPGTLDLEQMFWSGSAVQYTHVNEVWPSIYIGDEKTALECAGLRDLGVTHVLNAAEGKFNNVLTGADYYSDTDIQYFGVEADDKPTFNISQYFCSAAQFIHEALVQPQNKVLVHCVMGRSRSATLVLAYLMMKHSLTVVDAIEHVRQRRCILPNHGFLKQLRALDIALQEERLQQKRETQENSTQQITCL</sequence>
<dbReference type="SMART" id="SM00195">
    <property type="entry name" value="DSPc"/>
    <property type="match status" value="3"/>
</dbReference>
<proteinExistence type="inferred from homology"/>
<comment type="function">
    <text evidence="12">Dual specificity phosphatase able to dephosphorylate phosphotyrosine, phosphoserine and phosphothreonine residues within the same substrate, with a preference for phosphotyrosine as a substrate. Involved in the modulation of AMPK and MAPK1/2 signaling pathways.</text>
</comment>
<dbReference type="GO" id="GO:0043409">
    <property type="term" value="P:negative regulation of MAPK cascade"/>
    <property type="evidence" value="ECO:0007669"/>
    <property type="project" value="TreeGrafter"/>
</dbReference>
<comment type="catalytic activity">
    <reaction evidence="14">
        <text>O-phospho-L-threonyl-[protein] + H2O = L-threonyl-[protein] + phosphate</text>
        <dbReference type="Rhea" id="RHEA:47004"/>
        <dbReference type="Rhea" id="RHEA-COMP:11060"/>
        <dbReference type="Rhea" id="RHEA-COMP:11605"/>
        <dbReference type="ChEBI" id="CHEBI:15377"/>
        <dbReference type="ChEBI" id="CHEBI:30013"/>
        <dbReference type="ChEBI" id="CHEBI:43474"/>
        <dbReference type="ChEBI" id="CHEBI:61977"/>
        <dbReference type="EC" id="3.1.3.16"/>
    </reaction>
</comment>
<evidence type="ECO:0000256" key="15">
    <source>
        <dbReference type="ARBA" id="ARBA00051722"/>
    </source>
</evidence>
<keyword evidence="8" id="KW-0904">Protein phosphatase</keyword>
<feature type="domain" description="Tyrosine specific protein phosphatases" evidence="18">
    <location>
        <begin position="291"/>
        <end position="349"/>
    </location>
</feature>
<dbReference type="GeneID" id="103369021"/>
<dbReference type="Pfam" id="PF00782">
    <property type="entry name" value="DSPc"/>
    <property type="match status" value="3"/>
</dbReference>
<dbReference type="InterPro" id="IPR029021">
    <property type="entry name" value="Prot-tyrosine_phosphatase-like"/>
</dbReference>
<dbReference type="PRINTS" id="PR01909">
    <property type="entry name" value="ADSPHPHTASEA"/>
</dbReference>
<comment type="catalytic activity">
    <reaction evidence="15">
        <text>O-phospho-L-tyrosyl-[protein] + H2O = L-tyrosyl-[protein] + phosphate</text>
        <dbReference type="Rhea" id="RHEA:10684"/>
        <dbReference type="Rhea" id="RHEA-COMP:10136"/>
        <dbReference type="Rhea" id="RHEA-COMP:20101"/>
        <dbReference type="ChEBI" id="CHEBI:15377"/>
        <dbReference type="ChEBI" id="CHEBI:43474"/>
        <dbReference type="ChEBI" id="CHEBI:46858"/>
        <dbReference type="ChEBI" id="CHEBI:61978"/>
        <dbReference type="EC" id="3.1.3.48"/>
    </reaction>
</comment>
<evidence type="ECO:0000256" key="11">
    <source>
        <dbReference type="ARBA" id="ARBA00033152"/>
    </source>
</evidence>
<evidence type="ECO:0000256" key="10">
    <source>
        <dbReference type="ARBA" id="ARBA00023845"/>
    </source>
</evidence>
<feature type="domain" description="Tyrosine-protein phosphatase" evidence="17">
    <location>
        <begin position="29"/>
        <end position="184"/>
    </location>
</feature>
<dbReference type="RefSeq" id="XP_008295827.1">
    <property type="nucleotide sequence ID" value="XM_008297605.1"/>
</dbReference>
<keyword evidence="19" id="KW-1185">Reference proteome</keyword>
<feature type="domain" description="Tyrosine specific protein phosphatases" evidence="18">
    <location>
        <begin position="106"/>
        <end position="163"/>
    </location>
</feature>
<dbReference type="EC" id="3.1.3.48" evidence="4"/>
<comment type="subcellular location">
    <subcellularLocation>
        <location evidence="2">Cytoplasm</location>
    </subcellularLocation>
    <subcellularLocation>
        <location evidence="1">Nucleus</location>
    </subcellularLocation>
</comment>
<dbReference type="GO" id="GO:0004725">
    <property type="term" value="F:protein tyrosine phosphatase activity"/>
    <property type="evidence" value="ECO:0007669"/>
    <property type="project" value="UniProtKB-EC"/>
</dbReference>
<keyword evidence="9" id="KW-0539">Nucleus</keyword>
<comment type="catalytic activity">
    <reaction evidence="13">
        <text>O-phospho-L-seryl-[protein] + H2O = L-seryl-[protein] + phosphate</text>
        <dbReference type="Rhea" id="RHEA:20629"/>
        <dbReference type="Rhea" id="RHEA-COMP:9863"/>
        <dbReference type="Rhea" id="RHEA-COMP:11604"/>
        <dbReference type="ChEBI" id="CHEBI:15377"/>
        <dbReference type="ChEBI" id="CHEBI:29999"/>
        <dbReference type="ChEBI" id="CHEBI:43474"/>
        <dbReference type="ChEBI" id="CHEBI:83421"/>
        <dbReference type="EC" id="3.1.3.16"/>
    </reaction>
</comment>
<keyword evidence="6" id="KW-0963">Cytoplasm</keyword>
<dbReference type="GO" id="GO:0005634">
    <property type="term" value="C:nucleus"/>
    <property type="evidence" value="ECO:0007669"/>
    <property type="project" value="UniProtKB-SubCell"/>
</dbReference>
<reference evidence="20" key="1">
    <citation type="submission" date="2025-08" db="UniProtKB">
        <authorList>
            <consortium name="RefSeq"/>
        </authorList>
    </citation>
    <scope>IDENTIFICATION</scope>
</reference>
<evidence type="ECO:0000256" key="9">
    <source>
        <dbReference type="ARBA" id="ARBA00023242"/>
    </source>
</evidence>
<dbReference type="EC" id="3.1.3.16" evidence="5"/>
<evidence type="ECO:0000256" key="3">
    <source>
        <dbReference type="ARBA" id="ARBA00008601"/>
    </source>
</evidence>
<evidence type="ECO:0000259" key="17">
    <source>
        <dbReference type="PROSITE" id="PS50054"/>
    </source>
</evidence>
<evidence type="ECO:0000256" key="1">
    <source>
        <dbReference type="ARBA" id="ARBA00004123"/>
    </source>
</evidence>
<dbReference type="InterPro" id="IPR000340">
    <property type="entry name" value="Dual-sp_phosphatase_cat-dom"/>
</dbReference>
<dbReference type="Gene3D" id="3.90.190.10">
    <property type="entry name" value="Protein tyrosine phosphatase superfamily"/>
    <property type="match status" value="3"/>
</dbReference>
<dbReference type="PANTHER" id="PTHR45682">
    <property type="entry name" value="AGAP008228-PA"/>
    <property type="match status" value="1"/>
</dbReference>
<dbReference type="InterPro" id="IPR020405">
    <property type="entry name" value="Atypical_DUSP_subfamA"/>
</dbReference>
<evidence type="ECO:0000259" key="18">
    <source>
        <dbReference type="PROSITE" id="PS50056"/>
    </source>
</evidence>
<dbReference type="GO" id="GO:0008138">
    <property type="term" value="F:protein tyrosine/serine/threonine phosphatase activity"/>
    <property type="evidence" value="ECO:0007669"/>
    <property type="project" value="InterPro"/>
</dbReference>
<feature type="domain" description="Tyrosine specific protein phosphatases" evidence="18">
    <location>
        <begin position="497"/>
        <end position="555"/>
    </location>
</feature>
<evidence type="ECO:0000256" key="13">
    <source>
        <dbReference type="ARBA" id="ARBA00047761"/>
    </source>
</evidence>
<keyword evidence="7" id="KW-0378">Hydrolase</keyword>
<dbReference type="PRINTS" id="PR01908">
    <property type="entry name" value="ADSPHPHTASE"/>
</dbReference>
<evidence type="ECO:0000256" key="2">
    <source>
        <dbReference type="ARBA" id="ARBA00004496"/>
    </source>
</evidence>
<dbReference type="InterPro" id="IPR000387">
    <property type="entry name" value="Tyr_Pase_dom"/>
</dbReference>
<dbReference type="InterPro" id="IPR020422">
    <property type="entry name" value="TYR_PHOSPHATASE_DUAL_dom"/>
</dbReference>
<evidence type="ECO:0000256" key="6">
    <source>
        <dbReference type="ARBA" id="ARBA00022490"/>
    </source>
</evidence>
<gene>
    <name evidence="20" type="primary">LOC103369021</name>
</gene>
<dbReference type="AlphaFoldDB" id="A0A9Y4NEJ4"/>
<dbReference type="PROSITE" id="PS00383">
    <property type="entry name" value="TYR_PHOSPHATASE_1"/>
    <property type="match status" value="3"/>
</dbReference>
<evidence type="ECO:0000256" key="16">
    <source>
        <dbReference type="PIRSR" id="PIRSR620405-1"/>
    </source>
</evidence>
<protein>
    <recommendedName>
        <fullName evidence="10">Dual specificity phosphatase 29</fullName>
        <ecNumber evidence="5">3.1.3.16</ecNumber>
        <ecNumber evidence="4">3.1.3.48</ecNumber>
    </recommendedName>
    <alternativeName>
        <fullName evidence="11">Dual specificity phosphatase DUPD1</fullName>
    </alternativeName>
</protein>
<dbReference type="InterPro" id="IPR016130">
    <property type="entry name" value="Tyr_Pase_AS"/>
</dbReference>
<dbReference type="GO" id="GO:0033549">
    <property type="term" value="F:MAP kinase phosphatase activity"/>
    <property type="evidence" value="ECO:0007669"/>
    <property type="project" value="TreeGrafter"/>
</dbReference>
<dbReference type="PROSITE" id="PS50054">
    <property type="entry name" value="TYR_PHOSPHATASE_DUAL"/>
    <property type="match status" value="3"/>
</dbReference>
<dbReference type="Proteomes" id="UP000694891">
    <property type="component" value="Unplaced"/>
</dbReference>
<dbReference type="PROSITE" id="PS50056">
    <property type="entry name" value="TYR_PHOSPHATASE_2"/>
    <property type="match status" value="3"/>
</dbReference>
<feature type="domain" description="Tyrosine-protein phosphatase" evidence="17">
    <location>
        <begin position="427"/>
        <end position="576"/>
    </location>
</feature>
<feature type="domain" description="Tyrosine-protein phosphatase" evidence="17">
    <location>
        <begin position="223"/>
        <end position="370"/>
    </location>
</feature>
<feature type="active site" description="Phosphocysteine intermediate" evidence="16">
    <location>
        <position position="521"/>
    </location>
</feature>
<organism evidence="19 20">
    <name type="scientific">Stegastes partitus</name>
    <name type="common">bicolor damselfish</name>
    <dbReference type="NCBI Taxonomy" id="144197"/>
    <lineage>
        <taxon>Eukaryota</taxon>
        <taxon>Metazoa</taxon>
        <taxon>Chordata</taxon>
        <taxon>Craniata</taxon>
        <taxon>Vertebrata</taxon>
        <taxon>Euteleostomi</taxon>
        <taxon>Actinopterygii</taxon>
        <taxon>Neopterygii</taxon>
        <taxon>Teleostei</taxon>
        <taxon>Neoteleostei</taxon>
        <taxon>Acanthomorphata</taxon>
        <taxon>Ovalentaria</taxon>
        <taxon>Pomacentridae</taxon>
        <taxon>Stegastes</taxon>
    </lineage>
</organism>
<accession>A0A9Y4NEJ4</accession>
<evidence type="ECO:0000313" key="19">
    <source>
        <dbReference type="Proteomes" id="UP000694891"/>
    </source>
</evidence>
<evidence type="ECO:0000256" key="12">
    <source>
        <dbReference type="ARBA" id="ARBA00045755"/>
    </source>
</evidence>
<comment type="similarity">
    <text evidence="3">Belongs to the protein-tyrosine phosphatase family. Non-receptor class dual specificity subfamily.</text>
</comment>
<dbReference type="SUPFAM" id="SSF52799">
    <property type="entry name" value="(Phosphotyrosine protein) phosphatases II"/>
    <property type="match status" value="3"/>
</dbReference>
<evidence type="ECO:0000256" key="14">
    <source>
        <dbReference type="ARBA" id="ARBA00048336"/>
    </source>
</evidence>
<evidence type="ECO:0000313" key="20">
    <source>
        <dbReference type="RefSeq" id="XP_008295827.1"/>
    </source>
</evidence>
<evidence type="ECO:0000256" key="8">
    <source>
        <dbReference type="ARBA" id="ARBA00022912"/>
    </source>
</evidence>
<dbReference type="PANTHER" id="PTHR45682:SF6">
    <property type="entry name" value="DUAL SPECIFICITY PHOSPHATASE 29"/>
    <property type="match status" value="1"/>
</dbReference>
<name>A0A9Y4NEJ4_9TELE</name>
<evidence type="ECO:0000256" key="7">
    <source>
        <dbReference type="ARBA" id="ARBA00022801"/>
    </source>
</evidence>
<dbReference type="FunFam" id="3.90.190.10:FF:000037">
    <property type="entry name" value="dual specificity protein phosphatase 26"/>
    <property type="match status" value="1"/>
</dbReference>